<comment type="caution">
    <text evidence="1">The sequence shown here is derived from an EMBL/GenBank/DDBJ whole genome shotgun (WGS) entry which is preliminary data.</text>
</comment>
<proteinExistence type="predicted"/>
<sequence length="236" mass="25371">MEEWNTAILQSGAMGAFLALGPQSILSRARYLRYTDRRIPKAAFGALTIEQQLTHSTPTHRASFLTRRHSRELTAAMQQHAMFSLLVVAATIAGSRAQDFPTVVTSVVPFPTTSTIPPAPPVTFGSGLDCNLQLGGQVVNGQCVRIFSDHQVGAIENPTAAFKPNVCDGTCYPYPPGFGAIHVTGDGTFGTDCHVFSTTTCDQGSELFDNGNTKQFKAASFDPSQTGRSVQCFFKC</sequence>
<dbReference type="EMBL" id="JAVRRT010000021">
    <property type="protein sequence ID" value="KAK5164043.1"/>
    <property type="molecule type" value="Genomic_DNA"/>
</dbReference>
<dbReference type="GeneID" id="89931463"/>
<gene>
    <name evidence="1" type="ORF">LTR77_010134</name>
</gene>
<name>A0AAV9NZU0_9PEZI</name>
<dbReference type="AlphaFoldDB" id="A0AAV9NZU0"/>
<dbReference type="RefSeq" id="XP_064654371.1">
    <property type="nucleotide sequence ID" value="XM_064807357.1"/>
</dbReference>
<reference evidence="1 2" key="1">
    <citation type="submission" date="2023-08" db="EMBL/GenBank/DDBJ databases">
        <title>Black Yeasts Isolated from many extreme environments.</title>
        <authorList>
            <person name="Coleine C."/>
            <person name="Stajich J.E."/>
            <person name="Selbmann L."/>
        </authorList>
    </citation>
    <scope>NUCLEOTIDE SEQUENCE [LARGE SCALE GENOMIC DNA]</scope>
    <source>
        <strain evidence="1 2">CCFEE 5935</strain>
    </source>
</reference>
<protein>
    <submittedName>
        <fullName evidence="1">Uncharacterized protein</fullName>
    </submittedName>
</protein>
<evidence type="ECO:0000313" key="2">
    <source>
        <dbReference type="Proteomes" id="UP001337655"/>
    </source>
</evidence>
<dbReference type="Proteomes" id="UP001337655">
    <property type="component" value="Unassembled WGS sequence"/>
</dbReference>
<evidence type="ECO:0000313" key="1">
    <source>
        <dbReference type="EMBL" id="KAK5164043.1"/>
    </source>
</evidence>
<keyword evidence="2" id="KW-1185">Reference proteome</keyword>
<accession>A0AAV9NZU0</accession>
<organism evidence="1 2">
    <name type="scientific">Saxophila tyrrhenica</name>
    <dbReference type="NCBI Taxonomy" id="1690608"/>
    <lineage>
        <taxon>Eukaryota</taxon>
        <taxon>Fungi</taxon>
        <taxon>Dikarya</taxon>
        <taxon>Ascomycota</taxon>
        <taxon>Pezizomycotina</taxon>
        <taxon>Dothideomycetes</taxon>
        <taxon>Dothideomycetidae</taxon>
        <taxon>Mycosphaerellales</taxon>
        <taxon>Extremaceae</taxon>
        <taxon>Saxophila</taxon>
    </lineage>
</organism>